<evidence type="ECO:0000259" key="15">
    <source>
        <dbReference type="Pfam" id="PF07715"/>
    </source>
</evidence>
<dbReference type="Proteomes" id="UP000198658">
    <property type="component" value="Unassembled WGS sequence"/>
</dbReference>
<keyword evidence="7 12" id="KW-0798">TonB box</keyword>
<dbReference type="Pfam" id="PF07715">
    <property type="entry name" value="Plug"/>
    <property type="match status" value="1"/>
</dbReference>
<feature type="domain" description="TonB-dependent receptor plug" evidence="15">
    <location>
        <begin position="38"/>
        <end position="144"/>
    </location>
</feature>
<evidence type="ECO:0000256" key="1">
    <source>
        <dbReference type="ARBA" id="ARBA00004571"/>
    </source>
</evidence>
<evidence type="ECO:0000259" key="14">
    <source>
        <dbReference type="Pfam" id="PF00593"/>
    </source>
</evidence>
<evidence type="ECO:0000256" key="3">
    <source>
        <dbReference type="ARBA" id="ARBA00022448"/>
    </source>
</evidence>
<evidence type="ECO:0000256" key="5">
    <source>
        <dbReference type="ARBA" id="ARBA00022692"/>
    </source>
</evidence>
<accession>A0A1H4BDG4</accession>
<dbReference type="Pfam" id="PF00593">
    <property type="entry name" value="TonB_dep_Rec_b-barrel"/>
    <property type="match status" value="1"/>
</dbReference>
<keyword evidence="8 11" id="KW-0472">Membrane</keyword>
<evidence type="ECO:0000256" key="8">
    <source>
        <dbReference type="ARBA" id="ARBA00023136"/>
    </source>
</evidence>
<proteinExistence type="inferred from homology"/>
<evidence type="ECO:0000256" key="7">
    <source>
        <dbReference type="ARBA" id="ARBA00023077"/>
    </source>
</evidence>
<keyword evidence="5 11" id="KW-0812">Transmembrane</keyword>
<evidence type="ECO:0000256" key="9">
    <source>
        <dbReference type="ARBA" id="ARBA00023170"/>
    </source>
</evidence>
<dbReference type="SUPFAM" id="SSF56935">
    <property type="entry name" value="Porins"/>
    <property type="match status" value="1"/>
</dbReference>
<dbReference type="GO" id="GO:0009279">
    <property type="term" value="C:cell outer membrane"/>
    <property type="evidence" value="ECO:0007669"/>
    <property type="project" value="UniProtKB-SubCell"/>
</dbReference>
<evidence type="ECO:0000256" key="10">
    <source>
        <dbReference type="ARBA" id="ARBA00023237"/>
    </source>
</evidence>
<dbReference type="PANTHER" id="PTHR30069:SF29">
    <property type="entry name" value="HEMOGLOBIN AND HEMOGLOBIN-HAPTOGLOBIN-BINDING PROTEIN 1-RELATED"/>
    <property type="match status" value="1"/>
</dbReference>
<feature type="signal peptide" evidence="13">
    <location>
        <begin position="1"/>
        <end position="21"/>
    </location>
</feature>
<dbReference type="RefSeq" id="WP_091391025.1">
    <property type="nucleotide sequence ID" value="NZ_FNQO01000005.1"/>
</dbReference>
<dbReference type="Gene3D" id="2.170.130.10">
    <property type="entry name" value="TonB-dependent receptor, plug domain"/>
    <property type="match status" value="1"/>
</dbReference>
<sequence length="608" mass="66346">MKKTLIAAAVLAAGQPLLSVADELEQITVTASRVEVPKKEVGVSVSVLTAADIERLGYSSLLDVIRTLPGVSVSNNGGAGKVSSVYLRGESNFRTLVLLDGVNIADPAAPQVGAQFQHLQAVDIERIEVLRGPQGMMYGAGAGGVINIISKKASEPLRAQLGVEAGRYGTRKASASLGGSRESWDYGLTLSDFSSDGFNSRESDSSGERDGYNNLSGSARLGYQFSENFSVEGQLRHTDAESGYDGCYDASFMPTNACEDQFAQTSYRLVGNYRQDPATHELAVARQQIERDSIAAGQSSFAVDGAVAELNYIGSSALADGQLLWGTEYERQEFSSVYSEQDIDSLGLFAEWRGDLADKLFYTLGYRRDSLETEHHNSWRASVAYPVLLGEQQQLKYRASFGTGYRAPSPYEISLNLAEGVEAVGPETSRGYELGLEYQLAELLQLELVYFDQEITDAIFYDFSLGTWGAYGQDDGESQSEGIELSLAGQLDDSFDWYLNGTWLDAVDTAGEQRLQVPQRVYNLGVSYHLFGDRLTLNGNWQQVEDRRDVSGAMLDAYGKLDLNATFSLTQKMRLTLRGENVLDEDYREVAGFNTTGAAVYAGLQLTL</sequence>
<dbReference type="STRING" id="658218.SAMN05216562_3230"/>
<evidence type="ECO:0000256" key="6">
    <source>
        <dbReference type="ARBA" id="ARBA00022729"/>
    </source>
</evidence>
<dbReference type="InterPro" id="IPR037066">
    <property type="entry name" value="Plug_dom_sf"/>
</dbReference>
<evidence type="ECO:0000313" key="17">
    <source>
        <dbReference type="Proteomes" id="UP000198658"/>
    </source>
</evidence>
<dbReference type="Gene3D" id="2.40.170.20">
    <property type="entry name" value="TonB-dependent receptor, beta-barrel domain"/>
    <property type="match status" value="1"/>
</dbReference>
<keyword evidence="6 13" id="KW-0732">Signal</keyword>
<dbReference type="GO" id="GO:0044718">
    <property type="term" value="P:siderophore transmembrane transport"/>
    <property type="evidence" value="ECO:0007669"/>
    <property type="project" value="TreeGrafter"/>
</dbReference>
<feature type="domain" description="TonB-dependent receptor-like beta-barrel" evidence="14">
    <location>
        <begin position="175"/>
        <end position="582"/>
    </location>
</feature>
<reference evidence="17" key="1">
    <citation type="submission" date="2016-10" db="EMBL/GenBank/DDBJ databases">
        <authorList>
            <person name="Varghese N."/>
            <person name="Submissions S."/>
        </authorList>
    </citation>
    <scope>NUCLEOTIDE SEQUENCE [LARGE SCALE GENOMIC DNA]</scope>
    <source>
        <strain evidence="17">CGMCC 1.10657</strain>
    </source>
</reference>
<keyword evidence="9" id="KW-0675">Receptor</keyword>
<gene>
    <name evidence="16" type="ORF">SAMN05216562_3230</name>
</gene>
<evidence type="ECO:0000256" key="11">
    <source>
        <dbReference type="PROSITE-ProRule" id="PRU01360"/>
    </source>
</evidence>
<comment type="subcellular location">
    <subcellularLocation>
        <location evidence="1 11">Cell outer membrane</location>
        <topology evidence="1 11">Multi-pass membrane protein</topology>
    </subcellularLocation>
</comment>
<dbReference type="AlphaFoldDB" id="A0A1H4BDG4"/>
<evidence type="ECO:0000313" key="16">
    <source>
        <dbReference type="EMBL" id="SEA46199.1"/>
    </source>
</evidence>
<dbReference type="CDD" id="cd01347">
    <property type="entry name" value="ligand_gated_channel"/>
    <property type="match status" value="1"/>
</dbReference>
<name>A0A1H4BDG4_9GAMM</name>
<evidence type="ECO:0000256" key="4">
    <source>
        <dbReference type="ARBA" id="ARBA00022452"/>
    </source>
</evidence>
<evidence type="ECO:0000256" key="2">
    <source>
        <dbReference type="ARBA" id="ARBA00008143"/>
    </source>
</evidence>
<organism evidence="16 17">
    <name type="scientific">Microbulbifer marinus</name>
    <dbReference type="NCBI Taxonomy" id="658218"/>
    <lineage>
        <taxon>Bacteria</taxon>
        <taxon>Pseudomonadati</taxon>
        <taxon>Pseudomonadota</taxon>
        <taxon>Gammaproteobacteria</taxon>
        <taxon>Cellvibrionales</taxon>
        <taxon>Microbulbiferaceae</taxon>
        <taxon>Microbulbifer</taxon>
    </lineage>
</organism>
<dbReference type="PROSITE" id="PS52016">
    <property type="entry name" value="TONB_DEPENDENT_REC_3"/>
    <property type="match status" value="1"/>
</dbReference>
<dbReference type="InterPro" id="IPR039426">
    <property type="entry name" value="TonB-dep_rcpt-like"/>
</dbReference>
<dbReference type="EMBL" id="FNQO01000005">
    <property type="protein sequence ID" value="SEA46199.1"/>
    <property type="molecule type" value="Genomic_DNA"/>
</dbReference>
<keyword evidence="17" id="KW-1185">Reference proteome</keyword>
<protein>
    <submittedName>
        <fullName evidence="16">Vitamin B12 transporter</fullName>
    </submittedName>
</protein>
<dbReference type="InterPro" id="IPR000531">
    <property type="entry name" value="Beta-barrel_TonB"/>
</dbReference>
<dbReference type="InterPro" id="IPR012910">
    <property type="entry name" value="Plug_dom"/>
</dbReference>
<dbReference type="GO" id="GO:0015344">
    <property type="term" value="F:siderophore uptake transmembrane transporter activity"/>
    <property type="evidence" value="ECO:0007669"/>
    <property type="project" value="TreeGrafter"/>
</dbReference>
<evidence type="ECO:0000256" key="12">
    <source>
        <dbReference type="RuleBase" id="RU003357"/>
    </source>
</evidence>
<comment type="similarity">
    <text evidence="2">Belongs to the TonB-dependent receptor family. Hemoglobin/haptoglobin binding protein subfamily.</text>
</comment>
<dbReference type="InterPro" id="IPR036942">
    <property type="entry name" value="Beta-barrel_TonB_sf"/>
</dbReference>
<dbReference type="PANTHER" id="PTHR30069">
    <property type="entry name" value="TONB-DEPENDENT OUTER MEMBRANE RECEPTOR"/>
    <property type="match status" value="1"/>
</dbReference>
<feature type="chain" id="PRO_5011679360" evidence="13">
    <location>
        <begin position="22"/>
        <end position="608"/>
    </location>
</feature>
<keyword evidence="3 11" id="KW-0813">Transport</keyword>
<keyword evidence="4 11" id="KW-1134">Transmembrane beta strand</keyword>
<keyword evidence="10 11" id="KW-0998">Cell outer membrane</keyword>
<evidence type="ECO:0000256" key="13">
    <source>
        <dbReference type="SAM" id="SignalP"/>
    </source>
</evidence>
<dbReference type="OrthoDB" id="9764669at2"/>